<evidence type="ECO:0000259" key="17">
    <source>
        <dbReference type="Pfam" id="PF02769"/>
    </source>
</evidence>
<dbReference type="Gene3D" id="3.90.650.10">
    <property type="entry name" value="PurM-like C-terminal domain"/>
    <property type="match status" value="1"/>
</dbReference>
<dbReference type="GO" id="GO:0046084">
    <property type="term" value="P:adenine biosynthetic process"/>
    <property type="evidence" value="ECO:0007669"/>
    <property type="project" value="TreeGrafter"/>
</dbReference>
<evidence type="ECO:0000256" key="8">
    <source>
        <dbReference type="ARBA" id="ARBA00022679"/>
    </source>
</evidence>
<comment type="pathway">
    <text evidence="2">Purine metabolism; IMP biosynthesis via de novo pathway; 5-amino-1-(5-phospho-D-ribosyl)imidazole from N(2)-formyl-N(1)-(5-phospho-D-ribosyl)glycinamide: step 2/2.</text>
</comment>
<dbReference type="FunFam" id="3.90.650.10:FF:000011">
    <property type="entry name" value="Phosphoribosylformylglycinamidine cyclo-ligase"/>
    <property type="match status" value="1"/>
</dbReference>
<comment type="catalytic activity">
    <reaction evidence="15">
        <text>2-formamido-N(1)-(5-O-phospho-beta-D-ribosyl)acetamidine + ATP = 5-amino-1-(5-phospho-beta-D-ribosyl)imidazole + ADP + phosphate + H(+)</text>
        <dbReference type="Rhea" id="RHEA:23032"/>
        <dbReference type="ChEBI" id="CHEBI:15378"/>
        <dbReference type="ChEBI" id="CHEBI:30616"/>
        <dbReference type="ChEBI" id="CHEBI:43474"/>
        <dbReference type="ChEBI" id="CHEBI:137981"/>
        <dbReference type="ChEBI" id="CHEBI:147287"/>
        <dbReference type="ChEBI" id="CHEBI:456216"/>
        <dbReference type="EC" id="6.3.3.1"/>
    </reaction>
</comment>
<reference evidence="18" key="1">
    <citation type="submission" date="2023-06" db="EMBL/GenBank/DDBJ databases">
        <authorList>
            <person name="Delattre M."/>
        </authorList>
    </citation>
    <scope>NUCLEOTIDE SEQUENCE</scope>
    <source>
        <strain evidence="18">AF72</strain>
    </source>
</reference>
<dbReference type="GO" id="GO:0006189">
    <property type="term" value="P:'de novo' IMP biosynthetic process"/>
    <property type="evidence" value="ECO:0007669"/>
    <property type="project" value="InterPro"/>
</dbReference>
<feature type="domain" description="PurM-like C-terminal" evidence="17">
    <location>
        <begin position="34"/>
        <end position="202"/>
    </location>
</feature>
<keyword evidence="19" id="KW-1185">Reference proteome</keyword>
<dbReference type="Pfam" id="PF02769">
    <property type="entry name" value="AIRS_C"/>
    <property type="match status" value="1"/>
</dbReference>
<evidence type="ECO:0000259" key="16">
    <source>
        <dbReference type="Pfam" id="PF00551"/>
    </source>
</evidence>
<dbReference type="Gene3D" id="3.40.50.170">
    <property type="entry name" value="Formyl transferase, N-terminal domain"/>
    <property type="match status" value="1"/>
</dbReference>
<dbReference type="Proteomes" id="UP001177023">
    <property type="component" value="Unassembled WGS sequence"/>
</dbReference>
<comment type="caution">
    <text evidence="18">The sequence shown here is derived from an EMBL/GenBank/DDBJ whole genome shotgun (WGS) entry which is preliminary data.</text>
</comment>
<evidence type="ECO:0000256" key="6">
    <source>
        <dbReference type="ARBA" id="ARBA00022490"/>
    </source>
</evidence>
<evidence type="ECO:0000256" key="13">
    <source>
        <dbReference type="ARBA" id="ARBA00032931"/>
    </source>
</evidence>
<evidence type="ECO:0000256" key="7">
    <source>
        <dbReference type="ARBA" id="ARBA00022598"/>
    </source>
</evidence>
<evidence type="ECO:0000256" key="5">
    <source>
        <dbReference type="ARBA" id="ARBA00020367"/>
    </source>
</evidence>
<evidence type="ECO:0000313" key="18">
    <source>
        <dbReference type="EMBL" id="CAJ0570654.1"/>
    </source>
</evidence>
<dbReference type="EC" id="6.3.3.1" evidence="4"/>
<dbReference type="InterPro" id="IPR036477">
    <property type="entry name" value="Formyl_transf_N_sf"/>
</dbReference>
<proteinExistence type="inferred from homology"/>
<keyword evidence="8" id="KW-0808">Transferase</keyword>
<dbReference type="HAMAP" id="MF_01930">
    <property type="entry name" value="PurN"/>
    <property type="match status" value="1"/>
</dbReference>
<dbReference type="GO" id="GO:0005829">
    <property type="term" value="C:cytosol"/>
    <property type="evidence" value="ECO:0007669"/>
    <property type="project" value="TreeGrafter"/>
</dbReference>
<dbReference type="AlphaFoldDB" id="A0AA36FXP9"/>
<dbReference type="InterPro" id="IPR036676">
    <property type="entry name" value="PurM-like_C_sf"/>
</dbReference>
<evidence type="ECO:0000313" key="19">
    <source>
        <dbReference type="Proteomes" id="UP001177023"/>
    </source>
</evidence>
<sequence>MPGVYLPKQWDLAGCAIAVRDSDWPYLPETSKIEPGDVILGLKSNGLHSNGFSLVRKILKVNKIRYDNVVPWGKDTFGGLLLKPTRIYVRSVLPLMKEGLIKAAAHITGGGITENATRVLDKDGNVALEIDASAWEKQEIFDWLGSMGPVEAKELLRTFNCGIGMTLVVSKEKADEVQRRIVKSGESAYQIGSAIERASEALITYKNLENAFKLTKYVRETRKIRVGILISGAGSNMQRLIERAQRPGSNCEVVLVISNNPDAGGLEIAQKMQVSTAVVPHTTIREEGDMKMSEVLKLHGVELICLAGYMRILSGQFVKEWENKMINIHPSLLPAFRGGHAVRDTIAAGVKVAGCTAHLVVEEIDAGAIIAQSVVTVKAGDTEETLHERIKEKEHSLFPDAMELVAEQMLERA</sequence>
<protein>
    <recommendedName>
        <fullName evidence="5">Phosphoribosylformylglycinamidine cyclo-ligase</fullName>
        <ecNumber evidence="4">6.3.3.1</ecNumber>
    </recommendedName>
    <alternativeName>
        <fullName evidence="13">AIR synthase</fullName>
    </alternativeName>
    <alternativeName>
        <fullName evidence="14">AIRS</fullName>
    </alternativeName>
    <alternativeName>
        <fullName evidence="12">Phosphoribosyl-aminoimidazole synthetase</fullName>
    </alternativeName>
</protein>
<dbReference type="GO" id="GO:0004641">
    <property type="term" value="F:phosphoribosylformylglycinamidine cyclo-ligase activity"/>
    <property type="evidence" value="ECO:0007669"/>
    <property type="project" value="UniProtKB-EC"/>
</dbReference>
<evidence type="ECO:0000256" key="14">
    <source>
        <dbReference type="ARBA" id="ARBA00033093"/>
    </source>
</evidence>
<evidence type="ECO:0000256" key="1">
    <source>
        <dbReference type="ARBA" id="ARBA00004496"/>
    </source>
</evidence>
<dbReference type="NCBIfam" id="TIGR00639">
    <property type="entry name" value="PurN"/>
    <property type="match status" value="1"/>
</dbReference>
<keyword evidence="9" id="KW-0547">Nucleotide-binding</keyword>
<comment type="subcellular location">
    <subcellularLocation>
        <location evidence="1">Cytoplasm</location>
    </subcellularLocation>
</comment>
<evidence type="ECO:0000256" key="10">
    <source>
        <dbReference type="ARBA" id="ARBA00022755"/>
    </source>
</evidence>
<keyword evidence="6" id="KW-0963">Cytoplasm</keyword>
<keyword evidence="7" id="KW-0436">Ligase</keyword>
<gene>
    <name evidence="18" type="ORF">MSPICULIGERA_LOCUS9091</name>
</gene>
<comment type="similarity">
    <text evidence="3">Belongs to the AIR synthase family.</text>
</comment>
<dbReference type="GO" id="GO:0004644">
    <property type="term" value="F:phosphoribosylglycinamide formyltransferase activity"/>
    <property type="evidence" value="ECO:0007669"/>
    <property type="project" value="InterPro"/>
</dbReference>
<evidence type="ECO:0000256" key="2">
    <source>
        <dbReference type="ARBA" id="ARBA00004686"/>
    </source>
</evidence>
<dbReference type="PANTHER" id="PTHR10520">
    <property type="entry name" value="TRIFUNCTIONAL PURINE BIOSYNTHETIC PROTEIN ADENOSINE-3-RELATED"/>
    <property type="match status" value="1"/>
</dbReference>
<dbReference type="EMBL" id="CATQJA010002431">
    <property type="protein sequence ID" value="CAJ0570654.1"/>
    <property type="molecule type" value="Genomic_DNA"/>
</dbReference>
<dbReference type="InterPro" id="IPR004607">
    <property type="entry name" value="GART"/>
</dbReference>
<evidence type="ECO:0000256" key="9">
    <source>
        <dbReference type="ARBA" id="ARBA00022741"/>
    </source>
</evidence>
<evidence type="ECO:0000256" key="12">
    <source>
        <dbReference type="ARBA" id="ARBA00031908"/>
    </source>
</evidence>
<dbReference type="SUPFAM" id="SSF56042">
    <property type="entry name" value="PurM C-terminal domain-like"/>
    <property type="match status" value="1"/>
</dbReference>
<name>A0AA36FXP9_9BILA</name>
<keyword evidence="11" id="KW-0067">ATP-binding</keyword>
<dbReference type="InterPro" id="IPR010918">
    <property type="entry name" value="PurM-like_C_dom"/>
</dbReference>
<evidence type="ECO:0000256" key="15">
    <source>
        <dbReference type="ARBA" id="ARBA00049057"/>
    </source>
</evidence>
<evidence type="ECO:0000256" key="4">
    <source>
        <dbReference type="ARBA" id="ARBA00013047"/>
    </source>
</evidence>
<feature type="non-terminal residue" evidence="18">
    <location>
        <position position="413"/>
    </location>
</feature>
<evidence type="ECO:0000256" key="3">
    <source>
        <dbReference type="ARBA" id="ARBA00010280"/>
    </source>
</evidence>
<feature type="domain" description="Formyl transferase N-terminal" evidence="16">
    <location>
        <begin position="225"/>
        <end position="401"/>
    </location>
</feature>
<dbReference type="SUPFAM" id="SSF53328">
    <property type="entry name" value="Formyltransferase"/>
    <property type="match status" value="1"/>
</dbReference>
<keyword evidence="10" id="KW-0658">Purine biosynthesis</keyword>
<dbReference type="GO" id="GO:0004637">
    <property type="term" value="F:phosphoribosylamine-glycine ligase activity"/>
    <property type="evidence" value="ECO:0007669"/>
    <property type="project" value="TreeGrafter"/>
</dbReference>
<dbReference type="PANTHER" id="PTHR10520:SF12">
    <property type="entry name" value="TRIFUNCTIONAL PURINE BIOSYNTHETIC PROTEIN ADENOSINE-3"/>
    <property type="match status" value="1"/>
</dbReference>
<evidence type="ECO:0000256" key="11">
    <source>
        <dbReference type="ARBA" id="ARBA00022840"/>
    </source>
</evidence>
<dbReference type="GO" id="GO:0005524">
    <property type="term" value="F:ATP binding"/>
    <property type="evidence" value="ECO:0007669"/>
    <property type="project" value="UniProtKB-KW"/>
</dbReference>
<accession>A0AA36FXP9</accession>
<dbReference type="CDD" id="cd08645">
    <property type="entry name" value="FMT_core_GART"/>
    <property type="match status" value="1"/>
</dbReference>
<dbReference type="Pfam" id="PF00551">
    <property type="entry name" value="Formyl_trans_N"/>
    <property type="match status" value="1"/>
</dbReference>
<dbReference type="InterPro" id="IPR002376">
    <property type="entry name" value="Formyl_transf_N"/>
</dbReference>
<dbReference type="InterPro" id="IPR004733">
    <property type="entry name" value="PurM_cligase"/>
</dbReference>
<organism evidence="18 19">
    <name type="scientific">Mesorhabditis spiculigera</name>
    <dbReference type="NCBI Taxonomy" id="96644"/>
    <lineage>
        <taxon>Eukaryota</taxon>
        <taxon>Metazoa</taxon>
        <taxon>Ecdysozoa</taxon>
        <taxon>Nematoda</taxon>
        <taxon>Chromadorea</taxon>
        <taxon>Rhabditida</taxon>
        <taxon>Rhabditina</taxon>
        <taxon>Rhabditomorpha</taxon>
        <taxon>Rhabditoidea</taxon>
        <taxon>Rhabditidae</taxon>
        <taxon>Mesorhabditinae</taxon>
        <taxon>Mesorhabditis</taxon>
    </lineage>
</organism>